<dbReference type="PANTHER" id="PTHR10374">
    <property type="entry name" value="LACTOYLGLUTATHIONE LYASE GLYOXALASE I"/>
    <property type="match status" value="1"/>
</dbReference>
<dbReference type="EC" id="4.4.1.5" evidence="3 8"/>
<dbReference type="NCBIfam" id="TIGR00068">
    <property type="entry name" value="glyox_I"/>
    <property type="match status" value="1"/>
</dbReference>
<dbReference type="PROSITE" id="PS00934">
    <property type="entry name" value="GLYOXALASE_I_1"/>
    <property type="match status" value="1"/>
</dbReference>
<gene>
    <name evidence="10" type="ORF">DSTB1V02_LOCUS9134</name>
</gene>
<sequence length="195" mass="22226">MGTLGSLIGKHCRTLFWYRHTEKLSGSLGLFRNNRIMADGDLHGLTDEEAATACSEPDPSTKDFIFQQTMYRIKDAKKSLDFYTRILGMRLLKKCDFPAMKFTIYFMGFESKEDIPTDEKERGAWAMSRKATLELTHNWGTENDPSMKYHNGNTEPRGFGHIGILVPCLEKACARFEELGVTFVKRPTDGQLLPM</sequence>
<dbReference type="OrthoDB" id="16820at2759"/>
<evidence type="ECO:0000256" key="7">
    <source>
        <dbReference type="PIRSR" id="PIRSR604361-3"/>
    </source>
</evidence>
<dbReference type="PROSITE" id="PS51819">
    <property type="entry name" value="VOC"/>
    <property type="match status" value="1"/>
</dbReference>
<feature type="binding site" evidence="7">
    <location>
        <position position="161"/>
    </location>
    <ligand>
        <name>Zn(2+)</name>
        <dbReference type="ChEBI" id="CHEBI:29105"/>
        <note>ligand shared between dimeric partners</note>
    </ligand>
</feature>
<feature type="domain" description="VOC" evidence="9">
    <location>
        <begin position="65"/>
        <end position="195"/>
    </location>
</feature>
<dbReference type="Pfam" id="PF00903">
    <property type="entry name" value="Glyoxalase"/>
    <property type="match status" value="1"/>
</dbReference>
<evidence type="ECO:0000256" key="4">
    <source>
        <dbReference type="ARBA" id="ARBA00022723"/>
    </source>
</evidence>
<dbReference type="PROSITE" id="PS00935">
    <property type="entry name" value="GLYOXALASE_I_2"/>
    <property type="match status" value="1"/>
</dbReference>
<feature type="binding site" evidence="7">
    <location>
        <position position="68"/>
    </location>
    <ligand>
        <name>Zn(2+)</name>
        <dbReference type="ChEBI" id="CHEBI:29105"/>
        <note>ligand shared between dimeric partners</note>
    </ligand>
</feature>
<dbReference type="CDD" id="cd07233">
    <property type="entry name" value="GlxI_Zn"/>
    <property type="match status" value="1"/>
</dbReference>
<dbReference type="PANTHER" id="PTHR10374:SF30">
    <property type="entry name" value="LACTOYLGLUTATHIONE LYASE"/>
    <property type="match status" value="1"/>
</dbReference>
<dbReference type="AlphaFoldDB" id="A0A7R9FNC0"/>
<reference evidence="10" key="1">
    <citation type="submission" date="2020-11" db="EMBL/GenBank/DDBJ databases">
        <authorList>
            <person name="Tran Van P."/>
        </authorList>
    </citation>
    <scope>NUCLEOTIDE SEQUENCE</scope>
</reference>
<evidence type="ECO:0000313" key="10">
    <source>
        <dbReference type="EMBL" id="CAD7249336.1"/>
    </source>
</evidence>
<dbReference type="Gene3D" id="3.10.180.10">
    <property type="entry name" value="2,3-Dihydroxybiphenyl 1,2-Dioxygenase, domain 1"/>
    <property type="match status" value="1"/>
</dbReference>
<dbReference type="InterPro" id="IPR004361">
    <property type="entry name" value="Glyoxalase_1"/>
</dbReference>
<evidence type="ECO:0000313" key="11">
    <source>
        <dbReference type="Proteomes" id="UP000677054"/>
    </source>
</evidence>
<evidence type="ECO:0000256" key="2">
    <source>
        <dbReference type="ARBA" id="ARBA00010363"/>
    </source>
</evidence>
<dbReference type="InterPro" id="IPR004360">
    <property type="entry name" value="Glyas_Fos-R_dOase_dom"/>
</dbReference>
<comment type="pathway">
    <text evidence="1 8">Secondary metabolite metabolism; methylglyoxal degradation; (R)-lactate from methylglyoxal: step 1/2.</text>
</comment>
<comment type="cofactor">
    <cofactor evidence="7">
        <name>Zn(2+)</name>
        <dbReference type="ChEBI" id="CHEBI:29105"/>
    </cofactor>
    <text evidence="7">Binds 1 zinc ion per subunit. In the homodimer, two zinc ions are bound between subunits.</text>
</comment>
<evidence type="ECO:0000256" key="6">
    <source>
        <dbReference type="ARBA" id="ARBA00023239"/>
    </source>
</evidence>
<comment type="catalytic activity">
    <reaction evidence="8">
        <text>(R)-S-lactoylglutathione = methylglyoxal + glutathione</text>
        <dbReference type="Rhea" id="RHEA:19069"/>
        <dbReference type="ChEBI" id="CHEBI:17158"/>
        <dbReference type="ChEBI" id="CHEBI:57474"/>
        <dbReference type="ChEBI" id="CHEBI:57925"/>
        <dbReference type="EC" id="4.4.1.5"/>
    </reaction>
</comment>
<evidence type="ECO:0000256" key="8">
    <source>
        <dbReference type="RuleBase" id="RU361179"/>
    </source>
</evidence>
<evidence type="ECO:0000256" key="3">
    <source>
        <dbReference type="ARBA" id="ARBA00012081"/>
    </source>
</evidence>
<dbReference type="SUPFAM" id="SSF54593">
    <property type="entry name" value="Glyoxalase/Bleomycin resistance protein/Dihydroxybiphenyl dioxygenase"/>
    <property type="match status" value="1"/>
</dbReference>
<dbReference type="EMBL" id="LR901756">
    <property type="protein sequence ID" value="CAD7249336.1"/>
    <property type="molecule type" value="Genomic_DNA"/>
</dbReference>
<keyword evidence="5 7" id="KW-0862">Zinc</keyword>
<comment type="similarity">
    <text evidence="2 8">Belongs to the glyoxalase I family.</text>
</comment>
<dbReference type="GO" id="GO:0046872">
    <property type="term" value="F:metal ion binding"/>
    <property type="evidence" value="ECO:0007669"/>
    <property type="project" value="UniProtKB-UniRule"/>
</dbReference>
<evidence type="ECO:0000256" key="1">
    <source>
        <dbReference type="ARBA" id="ARBA00005008"/>
    </source>
</evidence>
<evidence type="ECO:0000256" key="5">
    <source>
        <dbReference type="ARBA" id="ARBA00022833"/>
    </source>
</evidence>
<dbReference type="InterPro" id="IPR029068">
    <property type="entry name" value="Glyas_Bleomycin-R_OHBP_Dase"/>
</dbReference>
<organism evidence="10">
    <name type="scientific">Darwinula stevensoni</name>
    <dbReference type="NCBI Taxonomy" id="69355"/>
    <lineage>
        <taxon>Eukaryota</taxon>
        <taxon>Metazoa</taxon>
        <taxon>Ecdysozoa</taxon>
        <taxon>Arthropoda</taxon>
        <taxon>Crustacea</taxon>
        <taxon>Oligostraca</taxon>
        <taxon>Ostracoda</taxon>
        <taxon>Podocopa</taxon>
        <taxon>Podocopida</taxon>
        <taxon>Darwinulocopina</taxon>
        <taxon>Darwinuloidea</taxon>
        <taxon>Darwinulidae</taxon>
        <taxon>Darwinula</taxon>
    </lineage>
</organism>
<dbReference type="InterPro" id="IPR018146">
    <property type="entry name" value="Glyoxalase_1_CS"/>
</dbReference>
<comment type="function">
    <text evidence="8">Catalyzes the conversion of hemimercaptal, formed from methylglyoxal and glutathione, to S-lactoylglutathione.</text>
</comment>
<feature type="binding site" evidence="7">
    <location>
        <position position="134"/>
    </location>
    <ligand>
        <name>Zn(2+)</name>
        <dbReference type="ChEBI" id="CHEBI:29105"/>
        <note>ligand shared between dimeric partners</note>
    </ligand>
</feature>
<dbReference type="GO" id="GO:0004462">
    <property type="term" value="F:lactoylglutathione lyase activity"/>
    <property type="evidence" value="ECO:0007669"/>
    <property type="project" value="UniProtKB-UniRule"/>
</dbReference>
<dbReference type="UniPathway" id="UPA00619">
    <property type="reaction ID" value="UER00675"/>
</dbReference>
<name>A0A7R9FNC0_9CRUS</name>
<keyword evidence="11" id="KW-1185">Reference proteome</keyword>
<keyword evidence="6 8" id="KW-0456">Lyase</keyword>
<evidence type="ECO:0000259" key="9">
    <source>
        <dbReference type="PROSITE" id="PS51819"/>
    </source>
</evidence>
<proteinExistence type="inferred from homology"/>
<dbReference type="EMBL" id="CAJPEV010002239">
    <property type="protein sequence ID" value="CAG0896232.1"/>
    <property type="molecule type" value="Genomic_DNA"/>
</dbReference>
<keyword evidence="4 7" id="KW-0479">Metal-binding</keyword>
<dbReference type="Proteomes" id="UP000677054">
    <property type="component" value="Unassembled WGS sequence"/>
</dbReference>
<protein>
    <recommendedName>
        <fullName evidence="3 8">Lactoylglutathione lyase</fullName>
        <ecNumber evidence="3 8">4.4.1.5</ecNumber>
    </recommendedName>
    <alternativeName>
        <fullName evidence="8">Glyoxalase I</fullName>
    </alternativeName>
</protein>
<accession>A0A7R9FNC0</accession>
<dbReference type="InterPro" id="IPR037523">
    <property type="entry name" value="VOC_core"/>
</dbReference>